<protein>
    <submittedName>
        <fullName evidence="1">Acetoacetate decarboxylase</fullName>
    </submittedName>
</protein>
<dbReference type="InterPro" id="IPR023375">
    <property type="entry name" value="ADC_dom_sf"/>
</dbReference>
<dbReference type="Proteomes" id="UP000239001">
    <property type="component" value="Unassembled WGS sequence"/>
</dbReference>
<reference evidence="1 2" key="2">
    <citation type="submission" date="2018-03" db="EMBL/GenBank/DDBJ databases">
        <authorList>
            <person name="Keele B.F."/>
        </authorList>
    </citation>
    <scope>NUCLEOTIDE SEQUENCE [LARGE SCALE GENOMIC DNA]</scope>
    <source>
        <strain evidence="1 2">CCALA 016</strain>
    </source>
</reference>
<gene>
    <name evidence="1" type="ORF">C7H19_16885</name>
</gene>
<dbReference type="OrthoDB" id="834556at2"/>
<dbReference type="EMBL" id="PXOH01000020">
    <property type="protein sequence ID" value="PSF35452.1"/>
    <property type="molecule type" value="Genomic_DNA"/>
</dbReference>
<dbReference type="InterPro" id="IPR039343">
    <property type="entry name" value="NDX1-like"/>
</dbReference>
<dbReference type="InterPro" id="IPR010451">
    <property type="entry name" value="Acetoacetate_decarboxylase"/>
</dbReference>
<dbReference type="PANTHER" id="PTHR35467:SF2">
    <property type="entry name" value="PROTEIN NEOXANTHIN-DEFICIENT 1"/>
    <property type="match status" value="1"/>
</dbReference>
<comment type="caution">
    <text evidence="1">The sequence shown here is derived from an EMBL/GenBank/DDBJ whole genome shotgun (WGS) entry which is preliminary data.</text>
</comment>
<dbReference type="Gene3D" id="2.40.400.10">
    <property type="entry name" value="Acetoacetate decarboxylase-like"/>
    <property type="match status" value="1"/>
</dbReference>
<dbReference type="RefSeq" id="WP_106458092.1">
    <property type="nucleotide sequence ID" value="NZ_PXOH01000020.1"/>
</dbReference>
<reference evidence="1 2" key="1">
    <citation type="submission" date="2018-03" db="EMBL/GenBank/DDBJ databases">
        <title>The ancient ancestry and fast evolution of plastids.</title>
        <authorList>
            <person name="Moore K.R."/>
            <person name="Magnabosco C."/>
            <person name="Momper L."/>
            <person name="Gold D.A."/>
            <person name="Bosak T."/>
            <person name="Fournier G.P."/>
        </authorList>
    </citation>
    <scope>NUCLEOTIDE SEQUENCE [LARGE SCALE GENOMIC DNA]</scope>
    <source>
        <strain evidence="1 2">CCALA 016</strain>
    </source>
</reference>
<dbReference type="Pfam" id="PF06314">
    <property type="entry name" value="ADC"/>
    <property type="match status" value="1"/>
</dbReference>
<dbReference type="GO" id="GO:0016829">
    <property type="term" value="F:lyase activity"/>
    <property type="evidence" value="ECO:0007669"/>
    <property type="project" value="InterPro"/>
</dbReference>
<dbReference type="SUPFAM" id="SSF160104">
    <property type="entry name" value="Acetoacetate decarboxylase-like"/>
    <property type="match status" value="1"/>
</dbReference>
<evidence type="ECO:0000313" key="1">
    <source>
        <dbReference type="EMBL" id="PSF35452.1"/>
    </source>
</evidence>
<proteinExistence type="predicted"/>
<dbReference type="PANTHER" id="PTHR35467">
    <property type="match status" value="1"/>
</dbReference>
<name>A0A2T1LUZ6_9CHRO</name>
<sequence length="215" mass="24689">MTYPSTPWHLKGKALMNLHWVSLEESCLVIPPELTIIPILPGKTIGGVYLASYQAGSILEYNELIVVPALVRYHQHIGFWISHIYVDNEDSMRGGREIWGLPKEIADFKWTNSEVLVTQQKRSLCHFSFQSEWLNLMNGWQPKLQGICLSRLENQLLSFNSHFQTKFSLIKGKLNITQESPFFSLNLAQGFLSFSLDDLELKINAPRQIHDFSIL</sequence>
<evidence type="ECO:0000313" key="2">
    <source>
        <dbReference type="Proteomes" id="UP000239001"/>
    </source>
</evidence>
<keyword evidence="2" id="KW-1185">Reference proteome</keyword>
<organism evidence="1 2">
    <name type="scientific">Aphanothece hegewaldii CCALA 016</name>
    <dbReference type="NCBI Taxonomy" id="2107694"/>
    <lineage>
        <taxon>Bacteria</taxon>
        <taxon>Bacillati</taxon>
        <taxon>Cyanobacteriota</taxon>
        <taxon>Cyanophyceae</taxon>
        <taxon>Oscillatoriophycideae</taxon>
        <taxon>Chroococcales</taxon>
        <taxon>Aphanothecaceae</taxon>
        <taxon>Aphanothece</taxon>
    </lineage>
</organism>
<dbReference type="AlphaFoldDB" id="A0A2T1LUZ6"/>
<accession>A0A2T1LUZ6</accession>